<comment type="caution">
    <text evidence="2">The sequence shown here is derived from an EMBL/GenBank/DDBJ whole genome shotgun (WGS) entry which is preliminary data.</text>
</comment>
<gene>
    <name evidence="2" type="ORF">CLO192961_LOCUS143082</name>
</gene>
<sequence length="282" mass="31437">MPEIPIDRAINISFEAYDTGKPQRVEERVIPVRRGGGESTKNAKKTSEIVDESDAGQSFSFKETTDVEAAELKKLVVVVGEHIPESVKKKSNEAKGKKNTLSFGQVLAEPIKTKEAKDVRIVVRRMADAKNNFFVLVKRGADGLCGLSALPSRDSVFYYPEWLEGNNGLSTHAQKRKNIWSENITRFCQEYIMLNAETVGGAQEYIEKRSPSKPVKTLSGMQILISDLKKSSACHLYTKDTEHLTHMLSQLQKATSQCEKANGASNLWSTTKNFITGKKLMH</sequence>
<evidence type="ECO:0000256" key="1">
    <source>
        <dbReference type="SAM" id="MobiDB-lite"/>
    </source>
</evidence>
<evidence type="ECO:0000313" key="2">
    <source>
        <dbReference type="EMBL" id="VUC24426.1"/>
    </source>
</evidence>
<reference evidence="2 3" key="1">
    <citation type="submission" date="2019-06" db="EMBL/GenBank/DDBJ databases">
        <authorList>
            <person name="Broberg M."/>
        </authorList>
    </citation>
    <scope>NUCLEOTIDE SEQUENCE [LARGE SCALE GENOMIC DNA]</scope>
</reference>
<name>A0ABY6U123_BIOOC</name>
<evidence type="ECO:0000313" key="3">
    <source>
        <dbReference type="Proteomes" id="UP000766486"/>
    </source>
</evidence>
<protein>
    <submittedName>
        <fullName evidence="2">Uncharacterized protein</fullName>
    </submittedName>
</protein>
<organism evidence="2 3">
    <name type="scientific">Bionectria ochroleuca</name>
    <name type="common">Gliocladium roseum</name>
    <dbReference type="NCBI Taxonomy" id="29856"/>
    <lineage>
        <taxon>Eukaryota</taxon>
        <taxon>Fungi</taxon>
        <taxon>Dikarya</taxon>
        <taxon>Ascomycota</taxon>
        <taxon>Pezizomycotina</taxon>
        <taxon>Sordariomycetes</taxon>
        <taxon>Hypocreomycetidae</taxon>
        <taxon>Hypocreales</taxon>
        <taxon>Bionectriaceae</taxon>
        <taxon>Clonostachys</taxon>
    </lineage>
</organism>
<feature type="region of interest" description="Disordered" evidence="1">
    <location>
        <begin position="32"/>
        <end position="54"/>
    </location>
</feature>
<keyword evidence="3" id="KW-1185">Reference proteome</keyword>
<proteinExistence type="predicted"/>
<dbReference type="EMBL" id="CABFNS010000720">
    <property type="protein sequence ID" value="VUC24426.1"/>
    <property type="molecule type" value="Genomic_DNA"/>
</dbReference>
<accession>A0ABY6U123</accession>
<dbReference type="Proteomes" id="UP000766486">
    <property type="component" value="Unassembled WGS sequence"/>
</dbReference>